<gene>
    <name evidence="1" type="ORF">B7R54_10400</name>
</gene>
<evidence type="ECO:0000313" key="2">
    <source>
        <dbReference type="Proteomes" id="UP000256486"/>
    </source>
</evidence>
<dbReference type="EMBL" id="NBWZ01000001">
    <property type="protein sequence ID" value="RFA09584.1"/>
    <property type="molecule type" value="Genomic_DNA"/>
</dbReference>
<name>A0A3E0VI09_9MICO</name>
<accession>A0A3E0VI09</accession>
<organism evidence="1 2">
    <name type="scientific">Subtercola boreus</name>
    <dbReference type="NCBI Taxonomy" id="120213"/>
    <lineage>
        <taxon>Bacteria</taxon>
        <taxon>Bacillati</taxon>
        <taxon>Actinomycetota</taxon>
        <taxon>Actinomycetes</taxon>
        <taxon>Micrococcales</taxon>
        <taxon>Microbacteriaceae</taxon>
        <taxon>Subtercola</taxon>
    </lineage>
</organism>
<reference evidence="1 2" key="1">
    <citation type="submission" date="2017-04" db="EMBL/GenBank/DDBJ databases">
        <title>Comparative genome analysis of Subtercola boreus.</title>
        <authorList>
            <person name="Cho Y.-J."/>
            <person name="Cho A."/>
            <person name="Kim O.-S."/>
            <person name="Lee J.-I."/>
        </authorList>
    </citation>
    <scope>NUCLEOTIDE SEQUENCE [LARGE SCALE GENOMIC DNA]</scope>
    <source>
        <strain evidence="1 2">K300</strain>
    </source>
</reference>
<evidence type="ECO:0000313" key="1">
    <source>
        <dbReference type="EMBL" id="RFA09584.1"/>
    </source>
</evidence>
<keyword evidence="2" id="KW-1185">Reference proteome</keyword>
<proteinExistence type="predicted"/>
<dbReference type="Proteomes" id="UP000256486">
    <property type="component" value="Unassembled WGS sequence"/>
</dbReference>
<sequence length="80" mass="8772">MLAFHHLGSDPFPDSLYCSEVDDFFKRVRHGAQSEIEGRLTRAGITNGGTSSVLQVADEIDIGMPTFGPTPVQQPEALRR</sequence>
<protein>
    <submittedName>
        <fullName evidence="1">Uncharacterized protein</fullName>
    </submittedName>
</protein>
<comment type="caution">
    <text evidence="1">The sequence shown here is derived from an EMBL/GenBank/DDBJ whole genome shotgun (WGS) entry which is preliminary data.</text>
</comment>
<dbReference type="AlphaFoldDB" id="A0A3E0VI09"/>